<organism evidence="1">
    <name type="scientific">marine sediment metagenome</name>
    <dbReference type="NCBI Taxonomy" id="412755"/>
    <lineage>
        <taxon>unclassified sequences</taxon>
        <taxon>metagenomes</taxon>
        <taxon>ecological metagenomes</taxon>
    </lineage>
</organism>
<dbReference type="AlphaFoldDB" id="X0XLF0"/>
<proteinExistence type="predicted"/>
<sequence>TVVRKKLGSYPSSVTDGTELYNDTGTQVNVQDMVMYYYSLWSYANETYSSSVNITAGGLIINCYDEETNESLWFDISISNQDGSQTYESRNNSNGLMLNISQLPTGDDIKITVSAASNYSGKSEVSSWNVDENYTITYIVLSQVPDSKSSTNVTCINVSNDAHSYPPFTLDGDLITILPDDADDFTKIFVNYTHEEYSSRLYYRDIDEASFGILNMYLPPTEDKQLYLLEVIDEASNTVSDAH</sequence>
<dbReference type="EMBL" id="BARS01048408">
    <property type="protein sequence ID" value="GAG36167.1"/>
    <property type="molecule type" value="Genomic_DNA"/>
</dbReference>
<protein>
    <submittedName>
        <fullName evidence="1">Uncharacterized protein</fullName>
    </submittedName>
</protein>
<comment type="caution">
    <text evidence="1">The sequence shown here is derived from an EMBL/GenBank/DDBJ whole genome shotgun (WGS) entry which is preliminary data.</text>
</comment>
<reference evidence="1" key="1">
    <citation type="journal article" date="2014" name="Front. Microbiol.">
        <title>High frequency of phylogenetically diverse reductive dehalogenase-homologous genes in deep subseafloor sedimentary metagenomes.</title>
        <authorList>
            <person name="Kawai M."/>
            <person name="Futagami T."/>
            <person name="Toyoda A."/>
            <person name="Takaki Y."/>
            <person name="Nishi S."/>
            <person name="Hori S."/>
            <person name="Arai W."/>
            <person name="Tsubouchi T."/>
            <person name="Morono Y."/>
            <person name="Uchiyama I."/>
            <person name="Ito T."/>
            <person name="Fujiyama A."/>
            <person name="Inagaki F."/>
            <person name="Takami H."/>
        </authorList>
    </citation>
    <scope>NUCLEOTIDE SEQUENCE</scope>
    <source>
        <strain evidence="1">Expedition CK06-06</strain>
    </source>
</reference>
<name>X0XLF0_9ZZZZ</name>
<feature type="non-terminal residue" evidence="1">
    <location>
        <position position="1"/>
    </location>
</feature>
<evidence type="ECO:0000313" key="1">
    <source>
        <dbReference type="EMBL" id="GAG36167.1"/>
    </source>
</evidence>
<accession>X0XLF0</accession>
<gene>
    <name evidence="1" type="ORF">S01H1_72561</name>
</gene>
<feature type="non-terminal residue" evidence="1">
    <location>
        <position position="243"/>
    </location>
</feature>